<feature type="DNA-binding region" description="H-T-H motif" evidence="2">
    <location>
        <begin position="17"/>
        <end position="36"/>
    </location>
</feature>
<keyword evidence="1 2" id="KW-0238">DNA-binding</keyword>
<evidence type="ECO:0000256" key="1">
    <source>
        <dbReference type="ARBA" id="ARBA00023125"/>
    </source>
</evidence>
<evidence type="ECO:0000256" key="2">
    <source>
        <dbReference type="PROSITE-ProRule" id="PRU00335"/>
    </source>
</evidence>
<organism evidence="4 5">
    <name type="scientific">Acuticoccus sediminis</name>
    <dbReference type="NCBI Taxonomy" id="2184697"/>
    <lineage>
        <taxon>Bacteria</taxon>
        <taxon>Pseudomonadati</taxon>
        <taxon>Pseudomonadota</taxon>
        <taxon>Alphaproteobacteria</taxon>
        <taxon>Hyphomicrobiales</taxon>
        <taxon>Amorphaceae</taxon>
        <taxon>Acuticoccus</taxon>
    </lineage>
</organism>
<evidence type="ECO:0000313" key="4">
    <source>
        <dbReference type="EMBL" id="RAH98468.1"/>
    </source>
</evidence>
<proteinExistence type="predicted"/>
<comment type="caution">
    <text evidence="4">The sequence shown here is derived from an EMBL/GenBank/DDBJ whole genome shotgun (WGS) entry which is preliminary data.</text>
</comment>
<dbReference type="PANTHER" id="PTHR30055:SF226">
    <property type="entry name" value="HTH-TYPE TRANSCRIPTIONAL REGULATOR PKSA"/>
    <property type="match status" value="1"/>
</dbReference>
<evidence type="ECO:0000259" key="3">
    <source>
        <dbReference type="PROSITE" id="PS50977"/>
    </source>
</evidence>
<dbReference type="InterPro" id="IPR009057">
    <property type="entry name" value="Homeodomain-like_sf"/>
</dbReference>
<dbReference type="EMBL" id="QHHQ01000007">
    <property type="protein sequence ID" value="RAH98468.1"/>
    <property type="molecule type" value="Genomic_DNA"/>
</dbReference>
<dbReference type="OrthoDB" id="9811084at2"/>
<reference evidence="4 5" key="1">
    <citation type="submission" date="2018-05" db="EMBL/GenBank/DDBJ databases">
        <title>Acuticoccus sediminis sp. nov., isolated from deep-sea sediment of Indian Ocean.</title>
        <authorList>
            <person name="Liu X."/>
            <person name="Lai Q."/>
            <person name="Du Y."/>
            <person name="Sun F."/>
            <person name="Zhang X."/>
            <person name="Wang S."/>
            <person name="Shao Z."/>
        </authorList>
    </citation>
    <scope>NUCLEOTIDE SEQUENCE [LARGE SCALE GENOMIC DNA]</scope>
    <source>
        <strain evidence="4 5">PTG4-2</strain>
    </source>
</reference>
<dbReference type="GO" id="GO:0003700">
    <property type="term" value="F:DNA-binding transcription factor activity"/>
    <property type="evidence" value="ECO:0007669"/>
    <property type="project" value="TreeGrafter"/>
</dbReference>
<evidence type="ECO:0000313" key="5">
    <source>
        <dbReference type="Proteomes" id="UP000249590"/>
    </source>
</evidence>
<protein>
    <submittedName>
        <fullName evidence="4">TetR/AcrR family transcriptional regulator</fullName>
    </submittedName>
</protein>
<gene>
    <name evidence="4" type="ORF">DLJ53_27075</name>
</gene>
<dbReference type="PROSITE" id="PS50977">
    <property type="entry name" value="HTH_TETR_2"/>
    <property type="match status" value="1"/>
</dbReference>
<feature type="domain" description="HTH tetR-type" evidence="3">
    <location>
        <begin position="1"/>
        <end position="54"/>
    </location>
</feature>
<dbReference type="Pfam" id="PF00440">
    <property type="entry name" value="TetR_N"/>
    <property type="match status" value="1"/>
</dbReference>
<dbReference type="Proteomes" id="UP000249590">
    <property type="component" value="Unassembled WGS sequence"/>
</dbReference>
<accession>A0A8B2NNN0</accession>
<dbReference type="SUPFAM" id="SSF46689">
    <property type="entry name" value="Homeodomain-like"/>
    <property type="match status" value="1"/>
</dbReference>
<name>A0A8B2NNN0_9HYPH</name>
<dbReference type="SUPFAM" id="SSF48498">
    <property type="entry name" value="Tetracyclin repressor-like, C-terminal domain"/>
    <property type="match status" value="1"/>
</dbReference>
<keyword evidence="5" id="KW-1185">Reference proteome</keyword>
<dbReference type="AlphaFoldDB" id="A0A8B2NNN0"/>
<dbReference type="GO" id="GO:0000976">
    <property type="term" value="F:transcription cis-regulatory region binding"/>
    <property type="evidence" value="ECO:0007669"/>
    <property type="project" value="TreeGrafter"/>
</dbReference>
<dbReference type="InterPro" id="IPR001647">
    <property type="entry name" value="HTH_TetR"/>
</dbReference>
<dbReference type="PANTHER" id="PTHR30055">
    <property type="entry name" value="HTH-TYPE TRANSCRIPTIONAL REGULATOR RUTR"/>
    <property type="match status" value="1"/>
</dbReference>
<sequence length="179" mass="19854">MAAAARVVGRYGYAATSIARVTEEAGVAHGTFYNYFEDRQALFDSLLPEVGRAMTDDIVAQIADASSGLEREVARFRAYCRYLQQNPGFYRILYEAEVFAPKAHEAHIQRITEGYVRSLSRAMEAGDIPEMPADELEAVVTVLLGARAYIAMRYIKSGTVPQAALDAYTRLVSKGLFER</sequence>
<dbReference type="InterPro" id="IPR036271">
    <property type="entry name" value="Tet_transcr_reg_TetR-rel_C_sf"/>
</dbReference>
<dbReference type="InterPro" id="IPR050109">
    <property type="entry name" value="HTH-type_TetR-like_transc_reg"/>
</dbReference>
<dbReference type="Gene3D" id="1.10.357.10">
    <property type="entry name" value="Tetracycline Repressor, domain 2"/>
    <property type="match status" value="1"/>
</dbReference>